<dbReference type="SMART" id="SM00587">
    <property type="entry name" value="CHK"/>
    <property type="match status" value="1"/>
</dbReference>
<name>A0A6J1L4P6_DROHY</name>
<reference evidence="3 4" key="1">
    <citation type="submission" date="2025-04" db="UniProtKB">
        <authorList>
            <consortium name="RefSeq"/>
        </authorList>
    </citation>
    <scope>IDENTIFICATION</scope>
    <source>
        <strain evidence="3 4">15085-1641.00</strain>
        <tissue evidence="3 4">Whole body</tissue>
    </source>
</reference>
<gene>
    <name evidence="3 4" type="primary">LOC111592021</name>
</gene>
<dbReference type="InterPro" id="IPR004119">
    <property type="entry name" value="EcKL"/>
</dbReference>
<sequence>MGQSSSKNKQNNQQKELTSILKSTTVEPMQNVNEDILPQLTSPAHVDTSLVPDWIHKKQFLEVLSDNVPNFSKIQNFYITPATSEGDNFSSLILRIAIDVKLTDKSMKSLAFMMKVPHESAKMQQMLKTVNFFTVENAAYTELISKFEELYSSIGMNIKFAPRTYKFTESVRKEPKLINTVLMYDLSQDGYRNVNRLECLNVEQTKLVLRKLAQYHSASAQCRAIYGPYPELFTQAMFGSNKERAISILEGIMGPFKKMFLENLYFFKNGDKYYEKFSTLFSKMSNKFLSLSTFDDSEFNVINHGDCWINNLLFKFDSDGDLIDVKFVDFQLPKYGHPSTDLLNFIMSSVHIDHKLKHFDYFIKYYHDQLIEHLHLLGYKDRMPTLSELHMQLYKYGMWAITASVMVLPIVLLDHNEESMEYKSQLYTNARYKENIEQIMPWLDNRGLLDL</sequence>
<dbReference type="KEGG" id="dhe:111592021"/>
<dbReference type="OMA" id="WIHKKQF"/>
<dbReference type="Proteomes" id="UP000504633">
    <property type="component" value="Unplaced"/>
</dbReference>
<dbReference type="InterPro" id="IPR015897">
    <property type="entry name" value="CHK_kinase-like"/>
</dbReference>
<accession>A0A6J1L4P6</accession>
<dbReference type="RefSeq" id="XP_023159782.2">
    <property type="nucleotide sequence ID" value="XM_023304014.2"/>
</dbReference>
<dbReference type="AlphaFoldDB" id="A0A6J1L4P6"/>
<proteinExistence type="predicted"/>
<dbReference type="PANTHER" id="PTHR11012:SF6">
    <property type="entry name" value="CHK DOMAIN OV1-RELATED"/>
    <property type="match status" value="1"/>
</dbReference>
<dbReference type="RefSeq" id="XP_023159781.2">
    <property type="nucleotide sequence ID" value="XM_023304013.2"/>
</dbReference>
<dbReference type="SUPFAM" id="SSF56112">
    <property type="entry name" value="Protein kinase-like (PK-like)"/>
    <property type="match status" value="1"/>
</dbReference>
<evidence type="ECO:0000313" key="2">
    <source>
        <dbReference type="Proteomes" id="UP000504633"/>
    </source>
</evidence>
<keyword evidence="2" id="KW-1185">Reference proteome</keyword>
<organism evidence="2 3">
    <name type="scientific">Drosophila hydei</name>
    <name type="common">Fruit fly</name>
    <dbReference type="NCBI Taxonomy" id="7224"/>
    <lineage>
        <taxon>Eukaryota</taxon>
        <taxon>Metazoa</taxon>
        <taxon>Ecdysozoa</taxon>
        <taxon>Arthropoda</taxon>
        <taxon>Hexapoda</taxon>
        <taxon>Insecta</taxon>
        <taxon>Pterygota</taxon>
        <taxon>Neoptera</taxon>
        <taxon>Endopterygota</taxon>
        <taxon>Diptera</taxon>
        <taxon>Brachycera</taxon>
        <taxon>Muscomorpha</taxon>
        <taxon>Ephydroidea</taxon>
        <taxon>Drosophilidae</taxon>
        <taxon>Drosophila</taxon>
    </lineage>
</organism>
<dbReference type="GeneID" id="111592021"/>
<dbReference type="Gene3D" id="3.90.1200.10">
    <property type="match status" value="1"/>
</dbReference>
<dbReference type="InterPro" id="IPR011009">
    <property type="entry name" value="Kinase-like_dom_sf"/>
</dbReference>
<dbReference type="Pfam" id="PF02958">
    <property type="entry name" value="EcKL"/>
    <property type="match status" value="1"/>
</dbReference>
<evidence type="ECO:0000313" key="4">
    <source>
        <dbReference type="RefSeq" id="XP_023159782.2"/>
    </source>
</evidence>
<evidence type="ECO:0000259" key="1">
    <source>
        <dbReference type="SMART" id="SM00587"/>
    </source>
</evidence>
<dbReference type="PANTHER" id="PTHR11012">
    <property type="entry name" value="PROTEIN KINASE-LIKE DOMAIN-CONTAINING"/>
    <property type="match status" value="1"/>
</dbReference>
<evidence type="ECO:0000313" key="3">
    <source>
        <dbReference type="RefSeq" id="XP_023159781.2"/>
    </source>
</evidence>
<dbReference type="OrthoDB" id="191037at2759"/>
<protein>
    <submittedName>
        <fullName evidence="3 4">Uncharacterized protein LOC111592021</fullName>
    </submittedName>
</protein>
<feature type="domain" description="CHK kinase-like" evidence="1">
    <location>
        <begin position="181"/>
        <end position="376"/>
    </location>
</feature>